<dbReference type="EMBL" id="JANJQO010001586">
    <property type="protein sequence ID" value="KAJ2970181.1"/>
    <property type="molecule type" value="Genomic_DNA"/>
</dbReference>
<reference evidence="1" key="1">
    <citation type="submission" date="2022-08" db="EMBL/GenBank/DDBJ databases">
        <title>Genome Sequence of Lecanicillium fungicola.</title>
        <authorList>
            <person name="Buettner E."/>
        </authorList>
    </citation>
    <scope>NUCLEOTIDE SEQUENCE</scope>
    <source>
        <strain evidence="1">Babe33</strain>
    </source>
</reference>
<sequence length="485" mass="51690">MSLLAFPAEVILLIAESLSSRGDINALVQCSRFLHRLLHRFLYLGDDRGKYHAAEWAVYYNYPPTLRILKNLGISLHDCDGDLLHIAAEEGNLEVLEYILDTGEIDIESIAKEDHIDTPLIEAAHHGQTDVVKLLLDRGAKPSRPGVPYDALIVATDAGNEDIVKLLLAAGADIHSRDHSGMTAVLIASSKGMPNLMTLLLDSGADIFSSAPDGRSLLQLAATGDNGQRTVEILLERGALAKGEDANELLRSAVMAGWGRGVCEMLIQKGADVNYKVEGDSTPLLVVAIVLGSFDLAAMLIHNGASVNAADLSGHTALHHACAQNHIPLVKQLLAAGADVSATTSYGEQPLESATNIEIVKMLLAHGAECRHVNNSGSSALITAISDRRLPMVKLLLESGPKLDGGEKYRNLLRKACKARAPHIVNLLLQHGPASFFTNGYASKALRHAASAGYSRLAESLVQHGASQKVAGQKRSRLSVASALG</sequence>
<accession>A0ACC1MVA4</accession>
<protein>
    <submittedName>
        <fullName evidence="1">Uncharacterized protein</fullName>
    </submittedName>
</protein>
<gene>
    <name evidence="1" type="ORF">NQ176_g8311</name>
</gene>
<proteinExistence type="predicted"/>
<evidence type="ECO:0000313" key="1">
    <source>
        <dbReference type="EMBL" id="KAJ2970181.1"/>
    </source>
</evidence>
<organism evidence="1 2">
    <name type="scientific">Zarea fungicola</name>
    <dbReference type="NCBI Taxonomy" id="93591"/>
    <lineage>
        <taxon>Eukaryota</taxon>
        <taxon>Fungi</taxon>
        <taxon>Dikarya</taxon>
        <taxon>Ascomycota</taxon>
        <taxon>Pezizomycotina</taxon>
        <taxon>Sordariomycetes</taxon>
        <taxon>Hypocreomycetidae</taxon>
        <taxon>Hypocreales</taxon>
        <taxon>Cordycipitaceae</taxon>
        <taxon>Zarea</taxon>
    </lineage>
</organism>
<evidence type="ECO:0000313" key="2">
    <source>
        <dbReference type="Proteomes" id="UP001143910"/>
    </source>
</evidence>
<keyword evidence="2" id="KW-1185">Reference proteome</keyword>
<comment type="caution">
    <text evidence="1">The sequence shown here is derived from an EMBL/GenBank/DDBJ whole genome shotgun (WGS) entry which is preliminary data.</text>
</comment>
<name>A0ACC1MVA4_9HYPO</name>
<dbReference type="Proteomes" id="UP001143910">
    <property type="component" value="Unassembled WGS sequence"/>
</dbReference>